<dbReference type="InterPro" id="IPR023415">
    <property type="entry name" value="LDLR_class-A_CS"/>
</dbReference>
<dbReference type="Gene3D" id="2.10.70.10">
    <property type="entry name" value="Complement Module, domain 1"/>
    <property type="match status" value="1"/>
</dbReference>
<dbReference type="SMART" id="SM00020">
    <property type="entry name" value="Tryp_SPc"/>
    <property type="match status" value="1"/>
</dbReference>
<feature type="disulfide bond" evidence="3">
    <location>
        <begin position="149"/>
        <end position="161"/>
    </location>
</feature>
<name>A0A182P9S2_9DIPT</name>
<dbReference type="Pfam" id="PF00089">
    <property type="entry name" value="Trypsin"/>
    <property type="match status" value="1"/>
</dbReference>
<dbReference type="InterPro" id="IPR009003">
    <property type="entry name" value="Peptidase_S1_PA"/>
</dbReference>
<comment type="similarity">
    <text evidence="2">Belongs to the peptidase S1 family. CLIP subfamily.</text>
</comment>
<dbReference type="SMART" id="SM00192">
    <property type="entry name" value="LDLa"/>
    <property type="match status" value="3"/>
</dbReference>
<dbReference type="InterPro" id="IPR002172">
    <property type="entry name" value="LDrepeatLR_classA_rpt"/>
</dbReference>
<evidence type="ECO:0000313" key="10">
    <source>
        <dbReference type="Proteomes" id="UP000075885"/>
    </source>
</evidence>
<dbReference type="InterPro" id="IPR043504">
    <property type="entry name" value="Peptidase_S1_PA_chymotrypsin"/>
</dbReference>
<dbReference type="InterPro" id="IPR000436">
    <property type="entry name" value="Sushi_SCR_CCP_dom"/>
</dbReference>
<dbReference type="GO" id="GO:0004252">
    <property type="term" value="F:serine-type endopeptidase activity"/>
    <property type="evidence" value="ECO:0007669"/>
    <property type="project" value="InterPro"/>
</dbReference>
<keyword evidence="10" id="KW-1185">Reference proteome</keyword>
<dbReference type="PROSITE" id="PS01209">
    <property type="entry name" value="LDLRA_1"/>
    <property type="match status" value="2"/>
</dbReference>
<keyword evidence="1 3" id="KW-1015">Disulfide bond</keyword>
<feature type="disulfide bond" evidence="3">
    <location>
        <begin position="51"/>
        <end position="69"/>
    </location>
</feature>
<sequence>MIRKRKWTVCGLLCLSVLIVTVASAAAAAAAASSGYKRDRRKVCNYYEWKCESGQCIESHQQCDGVIDCKDGSDETSDSCAFIRCPSYAFRCQYGACVDGNALCNGVRDNTEFSCRSSECIPVDQVCDGQEDCPDGTDETQQLCSLVFCPSFSFRCSYGACIGGYSKCDGVIDCRDGSDEDELLCGRPFPSTTPRPVTSVRTSTTSTTTTTTAAPVVTGPPGSCRVPNAPPNGRIVLDESAQTVQIMPGEFIENYNSVHVVCGDKYTLKGTATIICLDGEWLEPFPVCEKYCSEIPINGITIEPFCEYQRRQITCKRPLPPATRVRIGCRVGYQKPLEPVNETLNCIDGAWDSSVFRCEPVCGTPTPDAEAYVIGGRNASIAEVPWHMAIYKNLNDATLDDLRSPDWQYVCGGTILTERLVVTAAHCFWATEGFFDKRFFRLAAGKYRREITAIEALPPQYFQIHEILAQPQYQDFSGYYNLDIAIVVLNGFIAFRTYIRPICLERNLRTESEKRIRPNSVGRVAGWGFTTATGDPSSVLKVIDISTVDYVTCREVSPVAYRPFLTGDKFCAGNPRAGTGVCQGDSGGGFALGKELEGGETVYYLYGLVSSAPRAVDGGCDHNKYVAFTEVQNYIPMILDAESRYPDELDERGVEIVSDFPVLLLLHDEFVCKGDIRSEVMVVTGPGLSV</sequence>
<feature type="compositionally biased region" description="Low complexity" evidence="5">
    <location>
        <begin position="194"/>
        <end position="217"/>
    </location>
</feature>
<dbReference type="STRING" id="199890.A0A182P9S2"/>
<dbReference type="PROSITE" id="PS50923">
    <property type="entry name" value="SUSHI"/>
    <property type="match status" value="1"/>
</dbReference>
<evidence type="ECO:0000313" key="9">
    <source>
        <dbReference type="EnsemblMetazoa" id="AEPI003676-PA"/>
    </source>
</evidence>
<dbReference type="PRINTS" id="PR00261">
    <property type="entry name" value="LDLRECEPTOR"/>
</dbReference>
<dbReference type="Proteomes" id="UP000075885">
    <property type="component" value="Unassembled WGS sequence"/>
</dbReference>
<dbReference type="InterPro" id="IPR001254">
    <property type="entry name" value="Trypsin_dom"/>
</dbReference>
<feature type="disulfide bond" evidence="3">
    <location>
        <begin position="156"/>
        <end position="174"/>
    </location>
</feature>
<feature type="disulfide bond" evidence="3">
    <location>
        <begin position="44"/>
        <end position="56"/>
    </location>
</feature>
<evidence type="ECO:0000259" key="8">
    <source>
        <dbReference type="PROSITE" id="PS50923"/>
    </source>
</evidence>
<dbReference type="InterPro" id="IPR018114">
    <property type="entry name" value="TRYPSIN_HIS"/>
</dbReference>
<dbReference type="GO" id="GO:0006508">
    <property type="term" value="P:proteolysis"/>
    <property type="evidence" value="ECO:0007669"/>
    <property type="project" value="InterPro"/>
</dbReference>
<dbReference type="InterPro" id="IPR035976">
    <property type="entry name" value="Sushi/SCR/CCP_sf"/>
</dbReference>
<dbReference type="SUPFAM" id="SSF50494">
    <property type="entry name" value="Trypsin-like serine proteases"/>
    <property type="match status" value="1"/>
</dbReference>
<dbReference type="CDD" id="cd00112">
    <property type="entry name" value="LDLa"/>
    <property type="match status" value="3"/>
</dbReference>
<dbReference type="PANTHER" id="PTHR24252">
    <property type="entry name" value="ACROSIN-RELATED"/>
    <property type="match status" value="1"/>
</dbReference>
<dbReference type="Gene3D" id="2.40.10.10">
    <property type="entry name" value="Trypsin-like serine proteases"/>
    <property type="match status" value="1"/>
</dbReference>
<dbReference type="InterPro" id="IPR036055">
    <property type="entry name" value="LDL_receptor-like_sf"/>
</dbReference>
<dbReference type="EnsemblMetazoa" id="AEPI003676-RA">
    <property type="protein sequence ID" value="AEPI003676-PA"/>
    <property type="gene ID" value="AEPI003676"/>
</dbReference>
<dbReference type="PROSITE" id="PS50240">
    <property type="entry name" value="TRYPSIN_DOM"/>
    <property type="match status" value="1"/>
</dbReference>
<reference evidence="9" key="2">
    <citation type="submission" date="2020-05" db="UniProtKB">
        <authorList>
            <consortium name="EnsemblMetazoa"/>
        </authorList>
    </citation>
    <scope>IDENTIFICATION</scope>
    <source>
        <strain evidence="9">Epiroticus2</strain>
    </source>
</reference>
<dbReference type="PROSITE" id="PS00134">
    <property type="entry name" value="TRYPSIN_HIS"/>
    <property type="match status" value="1"/>
</dbReference>
<dbReference type="SUPFAM" id="SSF57535">
    <property type="entry name" value="Complement control module/SCR domain"/>
    <property type="match status" value="1"/>
</dbReference>
<protein>
    <recommendedName>
        <fullName evidence="11">Peptidase S1 domain-containing protein</fullName>
    </recommendedName>
</protein>
<evidence type="ECO:0000256" key="1">
    <source>
        <dbReference type="ARBA" id="ARBA00023157"/>
    </source>
</evidence>
<feature type="disulfide bond" evidence="3">
    <location>
        <begin position="115"/>
        <end position="133"/>
    </location>
</feature>
<dbReference type="VEuPathDB" id="VectorBase:AEPI003676"/>
<evidence type="ECO:0000256" key="6">
    <source>
        <dbReference type="SAM" id="SignalP"/>
    </source>
</evidence>
<dbReference type="PROSITE" id="PS50068">
    <property type="entry name" value="LDLRA_2"/>
    <property type="match status" value="3"/>
</dbReference>
<reference evidence="10" key="1">
    <citation type="submission" date="2013-03" db="EMBL/GenBank/DDBJ databases">
        <title>The Genome Sequence of Anopheles epiroticus epiroticus2.</title>
        <authorList>
            <consortium name="The Broad Institute Genomics Platform"/>
            <person name="Neafsey D.E."/>
            <person name="Howell P."/>
            <person name="Walker B."/>
            <person name="Young S.K."/>
            <person name="Zeng Q."/>
            <person name="Gargeya S."/>
            <person name="Fitzgerald M."/>
            <person name="Haas B."/>
            <person name="Abouelleil A."/>
            <person name="Allen A.W."/>
            <person name="Alvarado L."/>
            <person name="Arachchi H.M."/>
            <person name="Berlin A.M."/>
            <person name="Chapman S.B."/>
            <person name="Gainer-Dewar J."/>
            <person name="Goldberg J."/>
            <person name="Griggs A."/>
            <person name="Gujja S."/>
            <person name="Hansen M."/>
            <person name="Howarth C."/>
            <person name="Imamovic A."/>
            <person name="Ireland A."/>
            <person name="Larimer J."/>
            <person name="McCowan C."/>
            <person name="Murphy C."/>
            <person name="Pearson M."/>
            <person name="Poon T.W."/>
            <person name="Priest M."/>
            <person name="Roberts A."/>
            <person name="Saif S."/>
            <person name="Shea T."/>
            <person name="Sisk P."/>
            <person name="Sykes S."/>
            <person name="Wortman J."/>
            <person name="Nusbaum C."/>
            <person name="Birren B."/>
        </authorList>
    </citation>
    <scope>NUCLEOTIDE SEQUENCE [LARGE SCALE GENOMIC DNA]</scope>
    <source>
        <strain evidence="10">Epiroticus2</strain>
    </source>
</reference>
<evidence type="ECO:0000256" key="4">
    <source>
        <dbReference type="PROSITE-ProRule" id="PRU00302"/>
    </source>
</evidence>
<evidence type="ECO:0000256" key="5">
    <source>
        <dbReference type="SAM" id="MobiDB-lite"/>
    </source>
</evidence>
<evidence type="ECO:0000256" key="2">
    <source>
        <dbReference type="ARBA" id="ARBA00024195"/>
    </source>
</evidence>
<organism evidence="9 10">
    <name type="scientific">Anopheles epiroticus</name>
    <dbReference type="NCBI Taxonomy" id="199890"/>
    <lineage>
        <taxon>Eukaryota</taxon>
        <taxon>Metazoa</taxon>
        <taxon>Ecdysozoa</taxon>
        <taxon>Arthropoda</taxon>
        <taxon>Hexapoda</taxon>
        <taxon>Insecta</taxon>
        <taxon>Pterygota</taxon>
        <taxon>Neoptera</taxon>
        <taxon>Endopterygota</taxon>
        <taxon>Diptera</taxon>
        <taxon>Nematocera</taxon>
        <taxon>Culicoidea</taxon>
        <taxon>Culicidae</taxon>
        <taxon>Anophelinae</taxon>
        <taxon>Anopheles</taxon>
    </lineage>
</organism>
<feature type="region of interest" description="Disordered" evidence="5">
    <location>
        <begin position="194"/>
        <end position="221"/>
    </location>
</feature>
<dbReference type="Gene3D" id="4.10.400.10">
    <property type="entry name" value="Low-density Lipoprotein Receptor"/>
    <property type="match status" value="3"/>
</dbReference>
<keyword evidence="4" id="KW-0768">Sushi</keyword>
<keyword evidence="6" id="KW-0732">Signal</keyword>
<comment type="caution">
    <text evidence="4">Lacks conserved residue(s) required for the propagation of feature annotation.</text>
</comment>
<feature type="chain" id="PRO_5008131004" description="Peptidase S1 domain-containing protein" evidence="6">
    <location>
        <begin position="26"/>
        <end position="690"/>
    </location>
</feature>
<evidence type="ECO:0000259" key="7">
    <source>
        <dbReference type="PROSITE" id="PS50240"/>
    </source>
</evidence>
<dbReference type="SUPFAM" id="SSF57424">
    <property type="entry name" value="LDL receptor-like module"/>
    <property type="match status" value="3"/>
</dbReference>
<proteinExistence type="inferred from homology"/>
<accession>A0A182P9S2</accession>
<evidence type="ECO:0008006" key="11">
    <source>
        <dbReference type="Google" id="ProtNLM"/>
    </source>
</evidence>
<dbReference type="CDD" id="cd00190">
    <property type="entry name" value="Tryp_SPc"/>
    <property type="match status" value="1"/>
</dbReference>
<evidence type="ECO:0000256" key="3">
    <source>
        <dbReference type="PROSITE-ProRule" id="PRU00124"/>
    </source>
</evidence>
<dbReference type="Pfam" id="PF00057">
    <property type="entry name" value="Ldl_recept_a"/>
    <property type="match status" value="3"/>
</dbReference>
<feature type="domain" description="Sushi" evidence="8">
    <location>
        <begin position="222"/>
        <end position="290"/>
    </location>
</feature>
<dbReference type="CDD" id="cd00033">
    <property type="entry name" value="CCP"/>
    <property type="match status" value="1"/>
</dbReference>
<dbReference type="PANTHER" id="PTHR24252:SF7">
    <property type="entry name" value="HYALIN"/>
    <property type="match status" value="1"/>
</dbReference>
<feature type="domain" description="Peptidase S1" evidence="7">
    <location>
        <begin position="373"/>
        <end position="643"/>
    </location>
</feature>
<feature type="signal peptide" evidence="6">
    <location>
        <begin position="1"/>
        <end position="25"/>
    </location>
</feature>
<dbReference type="SMART" id="SM00032">
    <property type="entry name" value="CCP"/>
    <property type="match status" value="1"/>
</dbReference>
<dbReference type="AlphaFoldDB" id="A0A182P9S2"/>